<dbReference type="EMBL" id="GL870963">
    <property type="protein sequence ID" value="EGC39103.1"/>
    <property type="molecule type" value="Genomic_DNA"/>
</dbReference>
<dbReference type="AlphaFoldDB" id="F0ZAD2"/>
<accession>F0ZAD2</accession>
<dbReference type="RefSeq" id="XP_003284355.1">
    <property type="nucleotide sequence ID" value="XM_003284307.1"/>
</dbReference>
<dbReference type="GeneID" id="10510261"/>
<reference evidence="4" key="1">
    <citation type="journal article" date="2011" name="Genome Biol.">
        <title>Comparative genomics of the social amoebae Dictyostelium discoideum and Dictyostelium purpureum.</title>
        <authorList>
            <consortium name="US DOE Joint Genome Institute (JGI-PGF)"/>
            <person name="Sucgang R."/>
            <person name="Kuo A."/>
            <person name="Tian X."/>
            <person name="Salerno W."/>
            <person name="Parikh A."/>
            <person name="Feasley C.L."/>
            <person name="Dalin E."/>
            <person name="Tu H."/>
            <person name="Huang E."/>
            <person name="Barry K."/>
            <person name="Lindquist E."/>
            <person name="Shapiro H."/>
            <person name="Bruce D."/>
            <person name="Schmutz J."/>
            <person name="Salamov A."/>
            <person name="Fey P."/>
            <person name="Gaudet P."/>
            <person name="Anjard C."/>
            <person name="Babu M.M."/>
            <person name="Basu S."/>
            <person name="Bushmanova Y."/>
            <person name="van der Wel H."/>
            <person name="Katoh-Kurasawa M."/>
            <person name="Dinh C."/>
            <person name="Coutinho P.M."/>
            <person name="Saito T."/>
            <person name="Elias M."/>
            <person name="Schaap P."/>
            <person name="Kay R.R."/>
            <person name="Henrissat B."/>
            <person name="Eichinger L."/>
            <person name="Rivero F."/>
            <person name="Putnam N.H."/>
            <person name="West C.M."/>
            <person name="Loomis W.F."/>
            <person name="Chisholm R.L."/>
            <person name="Shaulsky G."/>
            <person name="Strassmann J.E."/>
            <person name="Queller D.C."/>
            <person name="Kuspa A."/>
            <person name="Grigoriev I.V."/>
        </authorList>
    </citation>
    <scope>NUCLEOTIDE SEQUENCE [LARGE SCALE GENOMIC DNA]</scope>
    <source>
        <strain evidence="4">QSDP1</strain>
    </source>
</reference>
<dbReference type="KEGG" id="dpp:DICPUDRAFT_52884"/>
<sequence length="290" mass="32569">MTDIGGRTYFVTGCSHGIGFELVVELLKQNYRVAATSRNKKSLIEKLKEYSPSLVNDRFLPIEMNLLSESSIKGAIHEVIKKFGSIYCVINNSGYGQAGTVEELCEKEVRENFDVNVFGLINVIKHALPNLREMHYPDPRIICISSIAGYNGQFPGFPIYIATKFAVDGFCESLSKDLEEFNIKVTSVLPGYVRTDFLSSSSLHVPKHPIPEYKAVRHVIETHTKEINQKQQGDPVLCAKAIVEVSVMQDPPLHFFLGKDAVQFAEAKIESMKQQINKFRDLSCSTDFKN</sequence>
<dbReference type="Pfam" id="PF00106">
    <property type="entry name" value="adh_short"/>
    <property type="match status" value="1"/>
</dbReference>
<dbReference type="InterPro" id="IPR002347">
    <property type="entry name" value="SDR_fam"/>
</dbReference>
<keyword evidence="2" id="KW-0560">Oxidoreductase</keyword>
<organism evidence="3 4">
    <name type="scientific">Dictyostelium purpureum</name>
    <name type="common">Slime mold</name>
    <dbReference type="NCBI Taxonomy" id="5786"/>
    <lineage>
        <taxon>Eukaryota</taxon>
        <taxon>Amoebozoa</taxon>
        <taxon>Evosea</taxon>
        <taxon>Eumycetozoa</taxon>
        <taxon>Dictyostelia</taxon>
        <taxon>Dictyosteliales</taxon>
        <taxon>Dictyosteliaceae</taxon>
        <taxon>Dictyostelium</taxon>
    </lineage>
</organism>
<gene>
    <name evidence="3" type="ORF">DICPUDRAFT_52884</name>
</gene>
<evidence type="ECO:0000256" key="2">
    <source>
        <dbReference type="ARBA" id="ARBA00023002"/>
    </source>
</evidence>
<dbReference type="OMA" id="TCGCLRR"/>
<dbReference type="Proteomes" id="UP000001064">
    <property type="component" value="Unassembled WGS sequence"/>
</dbReference>
<dbReference type="PANTHER" id="PTHR43976:SF16">
    <property type="entry name" value="SHORT-CHAIN DEHYDROGENASE_REDUCTASE FAMILY PROTEIN"/>
    <property type="match status" value="1"/>
</dbReference>
<dbReference type="SUPFAM" id="SSF51735">
    <property type="entry name" value="NAD(P)-binding Rossmann-fold domains"/>
    <property type="match status" value="1"/>
</dbReference>
<dbReference type="InterPro" id="IPR036291">
    <property type="entry name" value="NAD(P)-bd_dom_sf"/>
</dbReference>
<dbReference type="PRINTS" id="PR00081">
    <property type="entry name" value="GDHRDH"/>
</dbReference>
<comment type="similarity">
    <text evidence="1">Belongs to the short-chain dehydrogenases/reductases (SDR) family.</text>
</comment>
<dbReference type="STRING" id="5786.F0ZAD2"/>
<dbReference type="Gene3D" id="3.40.50.720">
    <property type="entry name" value="NAD(P)-binding Rossmann-like Domain"/>
    <property type="match status" value="1"/>
</dbReference>
<dbReference type="GO" id="GO:0016491">
    <property type="term" value="F:oxidoreductase activity"/>
    <property type="evidence" value="ECO:0007669"/>
    <property type="project" value="UniProtKB-KW"/>
</dbReference>
<dbReference type="CDD" id="cd05374">
    <property type="entry name" value="17beta-HSD-like_SDR_c"/>
    <property type="match status" value="1"/>
</dbReference>
<keyword evidence="4" id="KW-1185">Reference proteome</keyword>
<evidence type="ECO:0000256" key="1">
    <source>
        <dbReference type="ARBA" id="ARBA00006484"/>
    </source>
</evidence>
<evidence type="ECO:0000313" key="3">
    <source>
        <dbReference type="EMBL" id="EGC39103.1"/>
    </source>
</evidence>
<name>F0ZAD2_DICPU</name>
<evidence type="ECO:0008006" key="5">
    <source>
        <dbReference type="Google" id="ProtNLM"/>
    </source>
</evidence>
<evidence type="ECO:0000313" key="4">
    <source>
        <dbReference type="Proteomes" id="UP000001064"/>
    </source>
</evidence>
<dbReference type="OrthoDB" id="13950at2759"/>
<proteinExistence type="inferred from homology"/>
<dbReference type="InterPro" id="IPR051911">
    <property type="entry name" value="SDR_oxidoreductase"/>
</dbReference>
<dbReference type="VEuPathDB" id="AmoebaDB:DICPUDRAFT_52884"/>
<dbReference type="InParanoid" id="F0ZAD2"/>
<dbReference type="PANTHER" id="PTHR43976">
    <property type="entry name" value="SHORT CHAIN DEHYDROGENASE"/>
    <property type="match status" value="1"/>
</dbReference>
<dbReference type="eggNOG" id="KOG1205">
    <property type="taxonomic scope" value="Eukaryota"/>
</dbReference>
<protein>
    <recommendedName>
        <fullName evidence="5">Short-chain dehydrogenase/reductase SDR</fullName>
    </recommendedName>
</protein>